<feature type="domain" description="Copper-binding protein MbnP-like" evidence="2">
    <location>
        <begin position="42"/>
        <end position="300"/>
    </location>
</feature>
<dbReference type="RefSeq" id="WP_354701674.1">
    <property type="nucleotide sequence ID" value="NZ_CP114014.1"/>
</dbReference>
<dbReference type="Pfam" id="PF20243">
    <property type="entry name" value="MbnP"/>
    <property type="match status" value="1"/>
</dbReference>
<gene>
    <name evidence="3" type="ORF">DSM112329_02000</name>
</gene>
<evidence type="ECO:0000259" key="2">
    <source>
        <dbReference type="Pfam" id="PF20243"/>
    </source>
</evidence>
<dbReference type="NCBIfam" id="TIGR04052">
    <property type="entry name" value="MbnP_like_WxW"/>
    <property type="match status" value="1"/>
</dbReference>
<sequence>MHRHALPTRALAAAAGLSLAVVAPAIAVAHSGHAKKKPAPRTQKVDIAFGAVAGTQPVACGTPIAGLGTTNQAAQLRDLRFFVSDVRLVKASGFEVPVKLTPSAFQVTRRGGAVTLIDLENGTGACAEDGNAALNPSVRGTVPAGRYTGVRWTVGVPFALNHTDVAAAPAPLNSTAMGWSWQVGRKFTKIEVTDPAGGGAAAAAMHMRQHGGMPAAPGAPAAPAAPGAWQAGTFFVHLGSVGCSGNPATGQTVRCTTPNRAHVRLGSFNPARQRVAVDVKALLAGNDITVNRANAPGCMSGPKDPECGGVFRSLGVSWKADGTGTGASPAARQTVFRAIGR</sequence>
<dbReference type="InterPro" id="IPR023977">
    <property type="entry name" value="MbnP-like"/>
</dbReference>
<accession>A0AAU7AU73</accession>
<feature type="signal peptide" evidence="1">
    <location>
        <begin position="1"/>
        <end position="27"/>
    </location>
</feature>
<protein>
    <recommendedName>
        <fullName evidence="2">Copper-binding protein MbnP-like domain-containing protein</fullName>
    </recommendedName>
</protein>
<dbReference type="EMBL" id="CP114014">
    <property type="protein sequence ID" value="XAY05156.1"/>
    <property type="molecule type" value="Genomic_DNA"/>
</dbReference>
<name>A0AAU7AU73_9ACTN</name>
<evidence type="ECO:0000256" key="1">
    <source>
        <dbReference type="SAM" id="SignalP"/>
    </source>
</evidence>
<dbReference type="KEGG" id="parq:DSM112329_02000"/>
<dbReference type="InterPro" id="IPR046863">
    <property type="entry name" value="MbnP-like_dom"/>
</dbReference>
<keyword evidence="1" id="KW-0732">Signal</keyword>
<evidence type="ECO:0000313" key="3">
    <source>
        <dbReference type="EMBL" id="XAY05156.1"/>
    </source>
</evidence>
<reference evidence="3" key="1">
    <citation type="submission" date="2022-12" db="EMBL/GenBank/DDBJ databases">
        <title>Paraconexibacter alkalitolerans sp. nov. and Baekduia alba sp. nov., isolated from soil and emended description of the genera Paraconexibacter (Chun et al., 2020) and Baekduia (An et al., 2020).</title>
        <authorList>
            <person name="Vieira S."/>
            <person name="Huber K.J."/>
            <person name="Geppert A."/>
            <person name="Wolf J."/>
            <person name="Neumann-Schaal M."/>
            <person name="Muesken M."/>
            <person name="Overmann J."/>
        </authorList>
    </citation>
    <scope>NUCLEOTIDE SEQUENCE</scope>
    <source>
        <strain evidence="3">AEG42_29</strain>
    </source>
</reference>
<feature type="chain" id="PRO_5043346861" description="Copper-binding protein MbnP-like domain-containing protein" evidence="1">
    <location>
        <begin position="28"/>
        <end position="341"/>
    </location>
</feature>
<organism evidence="3">
    <name type="scientific">Paraconexibacter sp. AEG42_29</name>
    <dbReference type="NCBI Taxonomy" id="2997339"/>
    <lineage>
        <taxon>Bacteria</taxon>
        <taxon>Bacillati</taxon>
        <taxon>Actinomycetota</taxon>
        <taxon>Thermoleophilia</taxon>
        <taxon>Solirubrobacterales</taxon>
        <taxon>Paraconexibacteraceae</taxon>
        <taxon>Paraconexibacter</taxon>
    </lineage>
</organism>
<dbReference type="AlphaFoldDB" id="A0AAU7AU73"/>
<proteinExistence type="predicted"/>